<dbReference type="AlphaFoldDB" id="A0A182JDW9"/>
<organism evidence="1">
    <name type="scientific">Anopheles atroparvus</name>
    <name type="common">European mosquito</name>
    <dbReference type="NCBI Taxonomy" id="41427"/>
    <lineage>
        <taxon>Eukaryota</taxon>
        <taxon>Metazoa</taxon>
        <taxon>Ecdysozoa</taxon>
        <taxon>Arthropoda</taxon>
        <taxon>Hexapoda</taxon>
        <taxon>Insecta</taxon>
        <taxon>Pterygota</taxon>
        <taxon>Neoptera</taxon>
        <taxon>Endopterygota</taxon>
        <taxon>Diptera</taxon>
        <taxon>Nematocera</taxon>
        <taxon>Culicoidea</taxon>
        <taxon>Culicidae</taxon>
        <taxon>Anophelinae</taxon>
        <taxon>Anopheles</taxon>
    </lineage>
</organism>
<evidence type="ECO:0000313" key="1">
    <source>
        <dbReference type="EnsemblMetazoa" id="AATE016257-PA.1"/>
    </source>
</evidence>
<proteinExistence type="predicted"/>
<protein>
    <submittedName>
        <fullName evidence="1">Uncharacterized protein</fullName>
    </submittedName>
</protein>
<reference evidence="1" key="1">
    <citation type="submission" date="2022-08" db="UniProtKB">
        <authorList>
            <consortium name="EnsemblMetazoa"/>
        </authorList>
    </citation>
    <scope>IDENTIFICATION</scope>
    <source>
        <strain evidence="1">EBRO</strain>
    </source>
</reference>
<dbReference type="VEuPathDB" id="VectorBase:AATE016257"/>
<dbReference type="EnsemblMetazoa" id="AATE016257-RA">
    <property type="protein sequence ID" value="AATE016257-PA.1"/>
    <property type="gene ID" value="AATE016257"/>
</dbReference>
<accession>A0A182JDW9</accession>
<sequence length="256" mass="28204">MTPTPPERTRSVDCSVPEVEVNITTIFPKPSDFRIEEGGIELRIVRWVGADVLQLLDHVLRRWGFHRQMGALRLEPVLVGHVRQGNVRAVRCREKSPDERMPSELLACARIPLLVSYTKLYEPSSLMTWSCCTTTASLSGPPAAARAVFFGGAAATQQTTPTRITCKTDGTYSGAAWLPGLALTPEELGLFFGQTAAGSTGNENREMPLLLPTPQAQSVESMTMTMMALRRHMRLARIPSVRGVVRFSRDPSLLID</sequence>
<name>A0A182JDW9_ANOAO</name>